<proteinExistence type="predicted"/>
<evidence type="ECO:0000313" key="2">
    <source>
        <dbReference type="EMBL" id="GAA0401168.1"/>
    </source>
</evidence>
<sequence>MPKIPKGRRVGQAAVNAVRALLEEHDHIVQEISGQNDFGEDLYVTFVENEHVTSDVIRIQVKGGDKWRRANGYAVPVSHHGDTWADGNIPVYCVVYDPDSKQLFWANATQQLRRSGPFNRPKVIGVSPNAVLADTTMKSFVAQARRYVGRYRGRQAVFTHLGEMSGVEFDPTDHVLHFVNGYDEDLIFWRRPGAELATLLHSALDWEPYLVSLASLMRSEMPPPDAEVVGEVAVRLWNDLDLSSAEDLELSQPEIMWVASCFISTRQADEESEAIFGSDECEGCPSCTGEEPVEHANIAADVLHQYVADRIISRIEAEPDLLQRSISAMREDGSLEPEIVAELGPLEADPRIVRQVAKLNRSTVDNLEPEALRLAVLYLIHRIYVGSPSLPLDEQVRIMWRIPEPGDETSVAGC</sequence>
<dbReference type="Proteomes" id="UP001500879">
    <property type="component" value="Unassembled WGS sequence"/>
</dbReference>
<dbReference type="Pfam" id="PF14280">
    <property type="entry name" value="DUF4365"/>
    <property type="match status" value="1"/>
</dbReference>
<dbReference type="SUPFAM" id="SSF63829">
    <property type="entry name" value="Calcium-dependent phosphotriesterase"/>
    <property type="match status" value="1"/>
</dbReference>
<name>A0ABP3IFZ2_9ACTN</name>
<gene>
    <name evidence="2" type="ORF">GCM10010357_22810</name>
</gene>
<dbReference type="InterPro" id="IPR025375">
    <property type="entry name" value="DUF4365"/>
</dbReference>
<comment type="caution">
    <text evidence="2">The sequence shown here is derived from an EMBL/GenBank/DDBJ whole genome shotgun (WGS) entry which is preliminary data.</text>
</comment>
<protein>
    <recommendedName>
        <fullName evidence="1">DUF4365 domain-containing protein</fullName>
    </recommendedName>
</protein>
<keyword evidence="3" id="KW-1185">Reference proteome</keyword>
<organism evidence="2 3">
    <name type="scientific">Streptomyces luteireticuli</name>
    <dbReference type="NCBI Taxonomy" id="173858"/>
    <lineage>
        <taxon>Bacteria</taxon>
        <taxon>Bacillati</taxon>
        <taxon>Actinomycetota</taxon>
        <taxon>Actinomycetes</taxon>
        <taxon>Kitasatosporales</taxon>
        <taxon>Streptomycetaceae</taxon>
        <taxon>Streptomyces</taxon>
    </lineage>
</organism>
<evidence type="ECO:0000313" key="3">
    <source>
        <dbReference type="Proteomes" id="UP001500879"/>
    </source>
</evidence>
<feature type="domain" description="DUF4365" evidence="1">
    <location>
        <begin position="12"/>
        <end position="110"/>
    </location>
</feature>
<accession>A0ABP3IFZ2</accession>
<reference evidence="3" key="1">
    <citation type="journal article" date="2019" name="Int. J. Syst. Evol. Microbiol.">
        <title>The Global Catalogue of Microorganisms (GCM) 10K type strain sequencing project: providing services to taxonomists for standard genome sequencing and annotation.</title>
        <authorList>
            <consortium name="The Broad Institute Genomics Platform"/>
            <consortium name="The Broad Institute Genome Sequencing Center for Infectious Disease"/>
            <person name="Wu L."/>
            <person name="Ma J."/>
        </authorList>
    </citation>
    <scope>NUCLEOTIDE SEQUENCE [LARGE SCALE GENOMIC DNA]</scope>
    <source>
        <strain evidence="3">JCM 4788</strain>
    </source>
</reference>
<dbReference type="EMBL" id="BAAABX010000023">
    <property type="protein sequence ID" value="GAA0401168.1"/>
    <property type="molecule type" value="Genomic_DNA"/>
</dbReference>
<evidence type="ECO:0000259" key="1">
    <source>
        <dbReference type="Pfam" id="PF14280"/>
    </source>
</evidence>
<dbReference type="RefSeq" id="WP_344022766.1">
    <property type="nucleotide sequence ID" value="NZ_BAAABX010000023.1"/>
</dbReference>